<dbReference type="AlphaFoldDB" id="A0A5C5WJR4"/>
<name>A0A5C5WJR4_9BACT</name>
<accession>A0A5C5WJR4</accession>
<gene>
    <name evidence="1" type="ORF">Pla22_36330</name>
</gene>
<dbReference type="EMBL" id="SJPI01000002">
    <property type="protein sequence ID" value="TWT50890.1"/>
    <property type="molecule type" value="Genomic_DNA"/>
</dbReference>
<organism evidence="1 2">
    <name type="scientific">Rubripirellula amarantea</name>
    <dbReference type="NCBI Taxonomy" id="2527999"/>
    <lineage>
        <taxon>Bacteria</taxon>
        <taxon>Pseudomonadati</taxon>
        <taxon>Planctomycetota</taxon>
        <taxon>Planctomycetia</taxon>
        <taxon>Pirellulales</taxon>
        <taxon>Pirellulaceae</taxon>
        <taxon>Rubripirellula</taxon>
    </lineage>
</organism>
<reference evidence="1 2" key="1">
    <citation type="submission" date="2019-02" db="EMBL/GenBank/DDBJ databases">
        <title>Deep-cultivation of Planctomycetes and their phenomic and genomic characterization uncovers novel biology.</title>
        <authorList>
            <person name="Wiegand S."/>
            <person name="Jogler M."/>
            <person name="Boedeker C."/>
            <person name="Pinto D."/>
            <person name="Vollmers J."/>
            <person name="Rivas-Marin E."/>
            <person name="Kohn T."/>
            <person name="Peeters S.H."/>
            <person name="Heuer A."/>
            <person name="Rast P."/>
            <person name="Oberbeckmann S."/>
            <person name="Bunk B."/>
            <person name="Jeske O."/>
            <person name="Meyerdierks A."/>
            <person name="Storesund J.E."/>
            <person name="Kallscheuer N."/>
            <person name="Luecker S."/>
            <person name="Lage O.M."/>
            <person name="Pohl T."/>
            <person name="Merkel B.J."/>
            <person name="Hornburger P."/>
            <person name="Mueller R.-W."/>
            <person name="Bruemmer F."/>
            <person name="Labrenz M."/>
            <person name="Spormann A.M."/>
            <person name="Op Den Camp H."/>
            <person name="Overmann J."/>
            <person name="Amann R."/>
            <person name="Jetten M.S.M."/>
            <person name="Mascher T."/>
            <person name="Medema M.H."/>
            <person name="Devos D.P."/>
            <person name="Kaster A.-K."/>
            <person name="Ovreas L."/>
            <person name="Rohde M."/>
            <person name="Galperin M.Y."/>
            <person name="Jogler C."/>
        </authorList>
    </citation>
    <scope>NUCLEOTIDE SEQUENCE [LARGE SCALE GENOMIC DNA]</scope>
    <source>
        <strain evidence="1 2">Pla22</strain>
    </source>
</reference>
<dbReference type="Proteomes" id="UP000316598">
    <property type="component" value="Unassembled WGS sequence"/>
</dbReference>
<comment type="caution">
    <text evidence="1">The sequence shown here is derived from an EMBL/GenBank/DDBJ whole genome shotgun (WGS) entry which is preliminary data.</text>
</comment>
<keyword evidence="2" id="KW-1185">Reference proteome</keyword>
<evidence type="ECO:0000313" key="2">
    <source>
        <dbReference type="Proteomes" id="UP000316598"/>
    </source>
</evidence>
<proteinExistence type="predicted"/>
<sequence length="50" mass="5761">MFPMARWMFRSIESSLVLGLSVDSVPVSFNNALRRSVFAYVQKHECQPLD</sequence>
<protein>
    <submittedName>
        <fullName evidence="1">Uncharacterized protein</fullName>
    </submittedName>
</protein>
<evidence type="ECO:0000313" key="1">
    <source>
        <dbReference type="EMBL" id="TWT50890.1"/>
    </source>
</evidence>